<evidence type="ECO:0000313" key="3">
    <source>
        <dbReference type="EMBL" id="TRY79143.1"/>
    </source>
</evidence>
<feature type="region of interest" description="Disordered" evidence="1">
    <location>
        <begin position="141"/>
        <end position="241"/>
    </location>
</feature>
<dbReference type="GO" id="GO:0035102">
    <property type="term" value="C:PRC1 complex"/>
    <property type="evidence" value="ECO:0007669"/>
    <property type="project" value="TreeGrafter"/>
</dbReference>
<feature type="region of interest" description="Disordered" evidence="1">
    <location>
        <begin position="342"/>
        <end position="365"/>
    </location>
</feature>
<feature type="compositionally biased region" description="Low complexity" evidence="1">
    <location>
        <begin position="1"/>
        <end position="18"/>
    </location>
</feature>
<dbReference type="InterPro" id="IPR001660">
    <property type="entry name" value="SAM"/>
</dbReference>
<proteinExistence type="predicted"/>
<dbReference type="Proteomes" id="UP000318571">
    <property type="component" value="Chromosome 6"/>
</dbReference>
<accession>A0A553PN91</accession>
<dbReference type="SMART" id="SM00454">
    <property type="entry name" value="SAM"/>
    <property type="match status" value="1"/>
</dbReference>
<dbReference type="GO" id="GO:0045892">
    <property type="term" value="P:negative regulation of DNA-templated transcription"/>
    <property type="evidence" value="ECO:0007669"/>
    <property type="project" value="TreeGrafter"/>
</dbReference>
<feature type="compositionally biased region" description="Basic and acidic residues" evidence="1">
    <location>
        <begin position="188"/>
        <end position="200"/>
    </location>
</feature>
<feature type="compositionally biased region" description="Basic residues" evidence="1">
    <location>
        <begin position="207"/>
        <end position="223"/>
    </location>
</feature>
<feature type="compositionally biased region" description="Polar residues" evidence="1">
    <location>
        <begin position="350"/>
        <end position="359"/>
    </location>
</feature>
<dbReference type="GO" id="GO:0003682">
    <property type="term" value="F:chromatin binding"/>
    <property type="evidence" value="ECO:0007669"/>
    <property type="project" value="TreeGrafter"/>
</dbReference>
<protein>
    <recommendedName>
        <fullName evidence="2">SAM domain-containing protein</fullName>
    </recommendedName>
</protein>
<dbReference type="PANTHER" id="PTHR12247:SF138">
    <property type="entry name" value="POLYHOMEOTIC DISTAL, ISOFORM A-RELATED"/>
    <property type="match status" value="1"/>
</dbReference>
<dbReference type="Gene3D" id="1.10.150.50">
    <property type="entry name" value="Transcription Factor, Ets-1"/>
    <property type="match status" value="1"/>
</dbReference>
<dbReference type="InterPro" id="IPR013761">
    <property type="entry name" value="SAM/pointed_sf"/>
</dbReference>
<dbReference type="PANTHER" id="PTHR12247">
    <property type="entry name" value="POLYCOMB GROUP PROTEIN"/>
    <property type="match status" value="1"/>
</dbReference>
<feature type="domain" description="SAM" evidence="2">
    <location>
        <begin position="249"/>
        <end position="295"/>
    </location>
</feature>
<dbReference type="EMBL" id="VCGU01000002">
    <property type="protein sequence ID" value="TRY79143.1"/>
    <property type="molecule type" value="Genomic_DNA"/>
</dbReference>
<name>A0A553PN91_TIGCA</name>
<dbReference type="Pfam" id="PF00536">
    <property type="entry name" value="SAM_1"/>
    <property type="match status" value="1"/>
</dbReference>
<dbReference type="PROSITE" id="PS50105">
    <property type="entry name" value="SAM_DOMAIN"/>
    <property type="match status" value="1"/>
</dbReference>
<reference evidence="3 4" key="1">
    <citation type="journal article" date="2018" name="Nat. Ecol. Evol.">
        <title>Genomic signatures of mitonuclear coevolution across populations of Tigriopus californicus.</title>
        <authorList>
            <person name="Barreto F.S."/>
            <person name="Watson E.T."/>
            <person name="Lima T.G."/>
            <person name="Willett C.S."/>
            <person name="Edmands S."/>
            <person name="Li W."/>
            <person name="Burton R.S."/>
        </authorList>
    </citation>
    <scope>NUCLEOTIDE SEQUENCE [LARGE SCALE GENOMIC DNA]</scope>
    <source>
        <strain evidence="3 4">San Diego</strain>
    </source>
</reference>
<feature type="compositionally biased region" description="Basic and acidic residues" evidence="1">
    <location>
        <begin position="159"/>
        <end position="174"/>
    </location>
</feature>
<evidence type="ECO:0000259" key="2">
    <source>
        <dbReference type="PROSITE" id="PS50105"/>
    </source>
</evidence>
<keyword evidence="4" id="KW-1185">Reference proteome</keyword>
<gene>
    <name evidence="3" type="ORF">TCAL_05897</name>
</gene>
<feature type="compositionally biased region" description="Basic and acidic residues" evidence="1">
    <location>
        <begin position="224"/>
        <end position="239"/>
    </location>
</feature>
<dbReference type="SUPFAM" id="SSF47769">
    <property type="entry name" value="SAM/Pointed domain"/>
    <property type="match status" value="1"/>
</dbReference>
<dbReference type="OMA" id="SPVVWPS"/>
<dbReference type="GO" id="GO:0042393">
    <property type="term" value="F:histone binding"/>
    <property type="evidence" value="ECO:0007669"/>
    <property type="project" value="TreeGrafter"/>
</dbReference>
<evidence type="ECO:0000313" key="4">
    <source>
        <dbReference type="Proteomes" id="UP000318571"/>
    </source>
</evidence>
<sequence>MGMMANAQQQQQQHQQQPKQPPAAQPIKSYSDFMRSLAAKYNNNESSSSSPPANDLAESLKLGFSPLNPFLGFPSPFRMPLNSQGYPPGLNPLLQHASKDEQIRAAAAAMMSSIPGMGFPSMIDQLSSTQALLNLAAARTSTTMANSESGEPPMKIRKRDSTTNKPIKNEHHPLDLSGSNPPSPSSKSEADQRIDTKETQQRQFLLHQHHQHHQQLQKHHHRQKQPEPEINHPERRPDSPEMDAAVLQWTVSDVVDFVDSIDMCKEYSSVFQEHNIDGPSLALLTDDHLTKRLGLKLGPALKLRSMVQSKFHMASSSTSSSKIALGACIHCTHCQERLKSMVQRDKKSKSVVSQRSNSPEPQPDP</sequence>
<dbReference type="STRING" id="6832.A0A553PN91"/>
<evidence type="ECO:0000256" key="1">
    <source>
        <dbReference type="SAM" id="MobiDB-lite"/>
    </source>
</evidence>
<organism evidence="3 4">
    <name type="scientific">Tigriopus californicus</name>
    <name type="common">Marine copepod</name>
    <dbReference type="NCBI Taxonomy" id="6832"/>
    <lineage>
        <taxon>Eukaryota</taxon>
        <taxon>Metazoa</taxon>
        <taxon>Ecdysozoa</taxon>
        <taxon>Arthropoda</taxon>
        <taxon>Crustacea</taxon>
        <taxon>Multicrustacea</taxon>
        <taxon>Hexanauplia</taxon>
        <taxon>Copepoda</taxon>
        <taxon>Harpacticoida</taxon>
        <taxon>Harpacticidae</taxon>
        <taxon>Tigriopus</taxon>
    </lineage>
</organism>
<feature type="region of interest" description="Disordered" evidence="1">
    <location>
        <begin position="1"/>
        <end position="29"/>
    </location>
</feature>
<comment type="caution">
    <text evidence="3">The sequence shown here is derived from an EMBL/GenBank/DDBJ whole genome shotgun (WGS) entry which is preliminary data.</text>
</comment>
<dbReference type="InterPro" id="IPR050548">
    <property type="entry name" value="PcG_chromatin_remod_factors"/>
</dbReference>
<dbReference type="AlphaFoldDB" id="A0A553PN91"/>